<reference evidence="1" key="2">
    <citation type="journal article" date="2015" name="Fish Shellfish Immunol.">
        <title>Early steps in the European eel (Anguilla anguilla)-Vibrio vulnificus interaction in the gills: Role of the RtxA13 toxin.</title>
        <authorList>
            <person name="Callol A."/>
            <person name="Pajuelo D."/>
            <person name="Ebbesson L."/>
            <person name="Teles M."/>
            <person name="MacKenzie S."/>
            <person name="Amaro C."/>
        </authorList>
    </citation>
    <scope>NUCLEOTIDE SEQUENCE</scope>
</reference>
<sequence length="49" mass="5905">MHITVKFVWYASKIFCASTRCQQNNIIDIMHNLIFFFKPALRECAYYMP</sequence>
<accession>A0A0E9PWJ0</accession>
<reference evidence="1" key="1">
    <citation type="submission" date="2014-11" db="EMBL/GenBank/DDBJ databases">
        <authorList>
            <person name="Amaro Gonzalez C."/>
        </authorList>
    </citation>
    <scope>NUCLEOTIDE SEQUENCE</scope>
</reference>
<proteinExistence type="predicted"/>
<protein>
    <submittedName>
        <fullName evidence="1">Uncharacterized protein</fullName>
    </submittedName>
</protein>
<name>A0A0E9PWJ0_ANGAN</name>
<dbReference type="AlphaFoldDB" id="A0A0E9PWJ0"/>
<dbReference type="EMBL" id="GBXM01099723">
    <property type="protein sequence ID" value="JAH08854.1"/>
    <property type="molecule type" value="Transcribed_RNA"/>
</dbReference>
<evidence type="ECO:0000313" key="1">
    <source>
        <dbReference type="EMBL" id="JAH08854.1"/>
    </source>
</evidence>
<organism evidence="1">
    <name type="scientific">Anguilla anguilla</name>
    <name type="common">European freshwater eel</name>
    <name type="synonym">Muraena anguilla</name>
    <dbReference type="NCBI Taxonomy" id="7936"/>
    <lineage>
        <taxon>Eukaryota</taxon>
        <taxon>Metazoa</taxon>
        <taxon>Chordata</taxon>
        <taxon>Craniata</taxon>
        <taxon>Vertebrata</taxon>
        <taxon>Euteleostomi</taxon>
        <taxon>Actinopterygii</taxon>
        <taxon>Neopterygii</taxon>
        <taxon>Teleostei</taxon>
        <taxon>Anguilliformes</taxon>
        <taxon>Anguillidae</taxon>
        <taxon>Anguilla</taxon>
    </lineage>
</organism>